<dbReference type="KEGG" id="llx:NCDO2118_0292"/>
<name>A0ABC8A4S0_LACLL</name>
<evidence type="ECO:0000313" key="1">
    <source>
        <dbReference type="EMBL" id="AII11791.1"/>
    </source>
</evidence>
<dbReference type="EMBL" id="CP009054">
    <property type="protein sequence ID" value="AII11791.1"/>
    <property type="molecule type" value="Genomic_DNA"/>
</dbReference>
<proteinExistence type="predicted"/>
<sequence>MEKFLNDSITVSIQALEGMRNYSSVPKYIVKDSDDLLKLYNSQKNGLQNNDVKKYYKLQLEVSNMNIQHGQVGEFLEYEK</sequence>
<protein>
    <submittedName>
        <fullName evidence="1">Uncharacterized protein</fullName>
    </submittedName>
</protein>
<dbReference type="Proteomes" id="UP000028594">
    <property type="component" value="Chromosome"/>
</dbReference>
<gene>
    <name evidence="1" type="ORF">NCDO2118_0292</name>
</gene>
<dbReference type="RefSeq" id="WP_012897106.1">
    <property type="nucleotide sequence ID" value="NZ_CP009054.1"/>
</dbReference>
<dbReference type="AlphaFoldDB" id="A0ABC8A4S0"/>
<accession>A0ABC8A4S0</accession>
<evidence type="ECO:0000313" key="2">
    <source>
        <dbReference type="Proteomes" id="UP000028594"/>
    </source>
</evidence>
<reference evidence="1 2" key="1">
    <citation type="submission" date="2014-07" db="EMBL/GenBank/DDBJ databases">
        <title>Genome sequence of Lactococcus lactis subsp. lactis NCDO 2118, a GABA-producing strain.</title>
        <authorList>
            <person name="Oliveira L.C."/>
            <person name="Saraiva T.D.L."/>
            <person name="Soares S.C."/>
            <person name="Ramos R.T.J."/>
            <person name="Sa P.H.C.G."/>
            <person name="Carneiro A.R."/>
            <person name="Miranda F."/>
            <person name="Freire M."/>
            <person name="Renan W."/>
            <person name="Oliveira A.F.Jr."/>
            <person name="Santos A.R."/>
            <person name="Pinto A.C."/>
            <person name="Souza B.M."/>
            <person name="Castro C.P."/>
            <person name="Diniz C.A.A."/>
            <person name="Rocha C.S."/>
            <person name="Mariano D.C.B."/>
            <person name="Aguiar E.L."/>
            <person name="Folador E.L."/>
            <person name="Barbosa E.G.V."/>
            <person name="Aburjaile F.F."/>
            <person name="Goncalves L.A."/>
            <person name="Guimaraes L.C."/>
            <person name="Azevedo M.S.P."/>
            <person name="Agresti P.C.M."/>
            <person name="Faria R.F."/>
            <person name="Tiwari S."/>
            <person name="Almeida S.S."/>
            <person name="Hassan S.S."/>
            <person name="Pereira V.B."/>
            <person name="Abreu V.A.C."/>
            <person name="Pereira U.P."/>
            <person name="Dorella F.A."/>
            <person name="Carvalho A.F."/>
            <person name="Pereira F.L."/>
            <person name="Leal C.A.G."/>
            <person name="Figueiredo H.C.P."/>
            <person name="Silva A."/>
            <person name="Miyoshi A."/>
            <person name="Azevedo V."/>
        </authorList>
    </citation>
    <scope>NUCLEOTIDE SEQUENCE [LARGE SCALE GENOMIC DNA]</scope>
    <source>
        <strain evidence="1 2">NCDO 2118</strain>
    </source>
</reference>
<organism evidence="1 2">
    <name type="scientific">Lactococcus lactis subsp. lactis NCDO 2118</name>
    <dbReference type="NCBI Taxonomy" id="1117941"/>
    <lineage>
        <taxon>Bacteria</taxon>
        <taxon>Bacillati</taxon>
        <taxon>Bacillota</taxon>
        <taxon>Bacilli</taxon>
        <taxon>Lactobacillales</taxon>
        <taxon>Streptococcaceae</taxon>
        <taxon>Lactococcus</taxon>
    </lineage>
</organism>